<dbReference type="EMBL" id="ML977149">
    <property type="protein sequence ID" value="KAF1988290.1"/>
    <property type="molecule type" value="Genomic_DNA"/>
</dbReference>
<feature type="region of interest" description="Disordered" evidence="1">
    <location>
        <begin position="308"/>
        <end position="398"/>
    </location>
</feature>
<proteinExistence type="predicted"/>
<keyword evidence="3" id="KW-1185">Reference proteome</keyword>
<dbReference type="PANTHER" id="PTHR35006">
    <property type="entry name" value="GLYOXALASE FAMILY PROTEIN (AFU_ORTHOLOGUE AFUA_5G14830)"/>
    <property type="match status" value="1"/>
</dbReference>
<feature type="compositionally biased region" description="Basic residues" evidence="1">
    <location>
        <begin position="317"/>
        <end position="326"/>
    </location>
</feature>
<reference evidence="2" key="1">
    <citation type="journal article" date="2020" name="Stud. Mycol.">
        <title>101 Dothideomycetes genomes: a test case for predicting lifestyles and emergence of pathogens.</title>
        <authorList>
            <person name="Haridas S."/>
            <person name="Albert R."/>
            <person name="Binder M."/>
            <person name="Bloem J."/>
            <person name="Labutti K."/>
            <person name="Salamov A."/>
            <person name="Andreopoulos B."/>
            <person name="Baker S."/>
            <person name="Barry K."/>
            <person name="Bills G."/>
            <person name="Bluhm B."/>
            <person name="Cannon C."/>
            <person name="Castanera R."/>
            <person name="Culley D."/>
            <person name="Daum C."/>
            <person name="Ezra D."/>
            <person name="Gonzalez J."/>
            <person name="Henrissat B."/>
            <person name="Kuo A."/>
            <person name="Liang C."/>
            <person name="Lipzen A."/>
            <person name="Lutzoni F."/>
            <person name="Magnuson J."/>
            <person name="Mondo S."/>
            <person name="Nolan M."/>
            <person name="Ohm R."/>
            <person name="Pangilinan J."/>
            <person name="Park H.-J."/>
            <person name="Ramirez L."/>
            <person name="Alfaro M."/>
            <person name="Sun H."/>
            <person name="Tritt A."/>
            <person name="Yoshinaga Y."/>
            <person name="Zwiers L.-H."/>
            <person name="Turgeon B."/>
            <person name="Goodwin S."/>
            <person name="Spatafora J."/>
            <person name="Crous P."/>
            <person name="Grigoriev I."/>
        </authorList>
    </citation>
    <scope>NUCLEOTIDE SEQUENCE</scope>
    <source>
        <strain evidence="2">CBS 113979</strain>
    </source>
</reference>
<dbReference type="InterPro" id="IPR029068">
    <property type="entry name" value="Glyas_Bleomycin-R_OHBP_Dase"/>
</dbReference>
<dbReference type="OrthoDB" id="10249419at2759"/>
<evidence type="ECO:0008006" key="4">
    <source>
        <dbReference type="Google" id="ProtNLM"/>
    </source>
</evidence>
<protein>
    <recommendedName>
        <fullName evidence="4">VOC domain-containing protein</fullName>
    </recommendedName>
</protein>
<dbReference type="Gene3D" id="3.10.180.10">
    <property type="entry name" value="2,3-Dihydroxybiphenyl 1,2-Dioxygenase, domain 1"/>
    <property type="match status" value="1"/>
</dbReference>
<dbReference type="PANTHER" id="PTHR35006:SF3">
    <property type="entry name" value="GLYOXALASE FAMILY PROTEIN (AFU_ORTHOLOGUE AFUA_3G06020)"/>
    <property type="match status" value="1"/>
</dbReference>
<evidence type="ECO:0000256" key="1">
    <source>
        <dbReference type="SAM" id="MobiDB-lite"/>
    </source>
</evidence>
<evidence type="ECO:0000313" key="3">
    <source>
        <dbReference type="Proteomes" id="UP000800041"/>
    </source>
</evidence>
<organism evidence="2 3">
    <name type="scientific">Aulographum hederae CBS 113979</name>
    <dbReference type="NCBI Taxonomy" id="1176131"/>
    <lineage>
        <taxon>Eukaryota</taxon>
        <taxon>Fungi</taxon>
        <taxon>Dikarya</taxon>
        <taxon>Ascomycota</taxon>
        <taxon>Pezizomycotina</taxon>
        <taxon>Dothideomycetes</taxon>
        <taxon>Pleosporomycetidae</taxon>
        <taxon>Aulographales</taxon>
        <taxon>Aulographaceae</taxon>
    </lineage>
</organism>
<dbReference type="AlphaFoldDB" id="A0A6G1H5J1"/>
<accession>A0A6G1H5J1</accession>
<sequence>MPLSTISLTVSHLPSSCSFYLSALQPLGYRYIGQDCDQIVLGIDHPELFLRQHTSGFNLAPTNLTFSAPSRIAVREFYTAALQAGGLPHGSPAYRDLACGWFNAAVLDADGNSIEALHCERAESDMSYASDPLGSRVLTWQRSVADNATRSVVAPSAKSRVSAASTSAKSAKSGVSNTLKSSRPGLSLSIPVAANEVPSKTVIGTLLGAAAGAAVAYAMCQSEHEGGIAGQTAYGSWQVPKQMFEPPPPGSDPNYESAHRFLQRAIEIAPAIHQRIADIKSMEIPEAPQPKSIEAPKAPTAEYVEVVEHRSRAPSRVSHKSSHRSRAASAPRPRTEIIITEERAVPASAHTHRSGRTRAATEINVNGDPRGSRSVSSLQPPFEGSYSASAGSVGGSGE</sequence>
<dbReference type="SUPFAM" id="SSF54593">
    <property type="entry name" value="Glyoxalase/Bleomycin resistance protein/Dihydroxybiphenyl dioxygenase"/>
    <property type="match status" value="1"/>
</dbReference>
<gene>
    <name evidence="2" type="ORF">K402DRAFT_419628</name>
</gene>
<name>A0A6G1H5J1_9PEZI</name>
<evidence type="ECO:0000313" key="2">
    <source>
        <dbReference type="EMBL" id="KAF1988290.1"/>
    </source>
</evidence>
<dbReference type="Proteomes" id="UP000800041">
    <property type="component" value="Unassembled WGS sequence"/>
</dbReference>